<evidence type="ECO:0000313" key="10">
    <source>
        <dbReference type="Proteomes" id="UP001225605"/>
    </source>
</evidence>
<sequence length="182" mass="18343">MGPVWSAVVLAGGRGSRLGGVDKASVVVDGRPLLGHVLDAVAGAAETVVVGPPRDVPGLDLSGVRWAREEPPGGGPLAGLAAGLARVTSDVVVVLAVDQPGLTRSTVDRLRSAVDAGAGAVLVDGAGRAQWLTGAWRADLLRAALPTDPHGASMRSALDRLDPVRVPALPGEARDVDTPADL</sequence>
<organism evidence="9 10">
    <name type="scientific">Saccharothrix yanglingensis</name>
    <dbReference type="NCBI Taxonomy" id="659496"/>
    <lineage>
        <taxon>Bacteria</taxon>
        <taxon>Bacillati</taxon>
        <taxon>Actinomycetota</taxon>
        <taxon>Actinomycetes</taxon>
        <taxon>Pseudonocardiales</taxon>
        <taxon>Pseudonocardiaceae</taxon>
        <taxon>Saccharothrix</taxon>
    </lineage>
</organism>
<dbReference type="Proteomes" id="UP001225605">
    <property type="component" value="Unassembled WGS sequence"/>
</dbReference>
<keyword evidence="4" id="KW-0547">Nucleotide-binding</keyword>
<keyword evidence="5" id="KW-0460">Magnesium</keyword>
<keyword evidence="3" id="KW-0479">Metal-binding</keyword>
<evidence type="ECO:0000259" key="8">
    <source>
        <dbReference type="Pfam" id="PF12804"/>
    </source>
</evidence>
<evidence type="ECO:0000256" key="3">
    <source>
        <dbReference type="ARBA" id="ARBA00022723"/>
    </source>
</evidence>
<proteinExistence type="predicted"/>
<reference evidence="9 10" key="1">
    <citation type="submission" date="2017-06" db="EMBL/GenBank/DDBJ databases">
        <title>Cultured bacterium strain Saccharothrix yanglingensis Hhs.015.</title>
        <authorList>
            <person name="Xia Y."/>
        </authorList>
    </citation>
    <scope>NUCLEOTIDE SEQUENCE [LARGE SCALE GENOMIC DNA]</scope>
    <source>
        <strain evidence="9 10">Hhs.015</strain>
    </source>
</reference>
<evidence type="ECO:0000256" key="1">
    <source>
        <dbReference type="ARBA" id="ARBA00022490"/>
    </source>
</evidence>
<comment type="caution">
    <text evidence="9">The sequence shown here is derived from an EMBL/GenBank/DDBJ whole genome shotgun (WGS) entry which is preliminary data.</text>
</comment>
<dbReference type="CDD" id="cd02503">
    <property type="entry name" value="MobA"/>
    <property type="match status" value="1"/>
</dbReference>
<keyword evidence="6" id="KW-0342">GTP-binding</keyword>
<evidence type="ECO:0000256" key="5">
    <source>
        <dbReference type="ARBA" id="ARBA00022842"/>
    </source>
</evidence>
<evidence type="ECO:0000256" key="4">
    <source>
        <dbReference type="ARBA" id="ARBA00022741"/>
    </source>
</evidence>
<keyword evidence="2" id="KW-0808">Transferase</keyword>
<evidence type="ECO:0000256" key="7">
    <source>
        <dbReference type="ARBA" id="ARBA00023150"/>
    </source>
</evidence>
<dbReference type="InterPro" id="IPR013482">
    <property type="entry name" value="Molybde_CF_guanTrfase"/>
</dbReference>
<dbReference type="PANTHER" id="PTHR19136">
    <property type="entry name" value="MOLYBDENUM COFACTOR GUANYLYLTRANSFERASE"/>
    <property type="match status" value="1"/>
</dbReference>
<dbReference type="Gene3D" id="3.90.550.10">
    <property type="entry name" value="Spore Coat Polysaccharide Biosynthesis Protein SpsA, Chain A"/>
    <property type="match status" value="1"/>
</dbReference>
<dbReference type="InterPro" id="IPR025877">
    <property type="entry name" value="MobA-like_NTP_Trfase"/>
</dbReference>
<dbReference type="InterPro" id="IPR029044">
    <property type="entry name" value="Nucleotide-diphossugar_trans"/>
</dbReference>
<gene>
    <name evidence="9" type="ORF">CKY47_15050</name>
</gene>
<evidence type="ECO:0000256" key="2">
    <source>
        <dbReference type="ARBA" id="ARBA00022679"/>
    </source>
</evidence>
<keyword evidence="1" id="KW-0963">Cytoplasm</keyword>
<name>A0ABU0X0K0_9PSEU</name>
<dbReference type="Pfam" id="PF12804">
    <property type="entry name" value="NTP_transf_3"/>
    <property type="match status" value="1"/>
</dbReference>
<dbReference type="EMBL" id="NSDM01000006">
    <property type="protein sequence ID" value="MDQ2585273.1"/>
    <property type="molecule type" value="Genomic_DNA"/>
</dbReference>
<feature type="domain" description="MobA-like NTP transferase" evidence="8">
    <location>
        <begin position="7"/>
        <end position="162"/>
    </location>
</feature>
<accession>A0ABU0X0K0</accession>
<evidence type="ECO:0000313" key="9">
    <source>
        <dbReference type="EMBL" id="MDQ2585273.1"/>
    </source>
</evidence>
<dbReference type="SUPFAM" id="SSF53448">
    <property type="entry name" value="Nucleotide-diphospho-sugar transferases"/>
    <property type="match status" value="1"/>
</dbReference>
<keyword evidence="10" id="KW-1185">Reference proteome</keyword>
<protein>
    <submittedName>
        <fullName evidence="9">Molybdopterin-guanine dinucleotide biosynthesis protein MobA</fullName>
    </submittedName>
</protein>
<evidence type="ECO:0000256" key="6">
    <source>
        <dbReference type="ARBA" id="ARBA00023134"/>
    </source>
</evidence>
<dbReference type="PANTHER" id="PTHR19136:SF81">
    <property type="entry name" value="MOLYBDENUM COFACTOR GUANYLYLTRANSFERASE"/>
    <property type="match status" value="1"/>
</dbReference>
<keyword evidence="7" id="KW-0501">Molybdenum cofactor biosynthesis</keyword>